<dbReference type="InterPro" id="IPR012677">
    <property type="entry name" value="Nucleotide-bd_a/b_plait_sf"/>
</dbReference>
<dbReference type="InterPro" id="IPR035979">
    <property type="entry name" value="RBD_domain_sf"/>
</dbReference>
<dbReference type="Pfam" id="PF00076">
    <property type="entry name" value="RRM_1"/>
    <property type="match status" value="1"/>
</dbReference>
<dbReference type="SUPFAM" id="SSF54928">
    <property type="entry name" value="RNA-binding domain, RBD"/>
    <property type="match status" value="1"/>
</dbReference>
<dbReference type="Gene3D" id="3.30.70.330">
    <property type="match status" value="1"/>
</dbReference>
<dbReference type="PANTHER" id="PTHR48028:SF2">
    <property type="entry name" value="GLYCINE-RICH RNA-BINDING PROTEIN RZ1A"/>
    <property type="match status" value="1"/>
</dbReference>
<proteinExistence type="predicted"/>
<dbReference type="InterPro" id="IPR000504">
    <property type="entry name" value="RRM_dom"/>
</dbReference>
<dbReference type="InterPro" id="IPR051106">
    <property type="entry name" value="RNA-bind/splicing_reg"/>
</dbReference>
<keyword evidence="1" id="KW-0694">RNA-binding</keyword>
<sequence>MYKVMEEEEYRCFVANLSWSTSARGLKEAFGKFGHLLDAKVFCDSRCFCFFFSFVLP</sequence>
<organism evidence="3 4">
    <name type="scientific">Ilex paraguariensis</name>
    <name type="common">yerba mate</name>
    <dbReference type="NCBI Taxonomy" id="185542"/>
    <lineage>
        <taxon>Eukaryota</taxon>
        <taxon>Viridiplantae</taxon>
        <taxon>Streptophyta</taxon>
        <taxon>Embryophyta</taxon>
        <taxon>Tracheophyta</taxon>
        <taxon>Spermatophyta</taxon>
        <taxon>Magnoliopsida</taxon>
        <taxon>eudicotyledons</taxon>
        <taxon>Gunneridae</taxon>
        <taxon>Pentapetalae</taxon>
        <taxon>asterids</taxon>
        <taxon>campanulids</taxon>
        <taxon>Aquifoliales</taxon>
        <taxon>Aquifoliaceae</taxon>
        <taxon>Ilex</taxon>
    </lineage>
</organism>
<evidence type="ECO:0000259" key="2">
    <source>
        <dbReference type="Pfam" id="PF00076"/>
    </source>
</evidence>
<dbReference type="GO" id="GO:0003723">
    <property type="term" value="F:RNA binding"/>
    <property type="evidence" value="ECO:0007669"/>
    <property type="project" value="UniProtKB-KW"/>
</dbReference>
<evidence type="ECO:0000256" key="1">
    <source>
        <dbReference type="ARBA" id="ARBA00022884"/>
    </source>
</evidence>
<name>A0ABC8QY15_9AQUA</name>
<keyword evidence="4" id="KW-1185">Reference proteome</keyword>
<dbReference type="EMBL" id="CAUOFW020000558">
    <property type="protein sequence ID" value="CAK9134727.1"/>
    <property type="molecule type" value="Genomic_DNA"/>
</dbReference>
<dbReference type="PANTHER" id="PTHR48028">
    <property type="entry name" value="GLYCINE-RICH RNA-BINDING PROTEIN RZ1A"/>
    <property type="match status" value="1"/>
</dbReference>
<protein>
    <recommendedName>
        <fullName evidence="2">RRM domain-containing protein</fullName>
    </recommendedName>
</protein>
<reference evidence="3 4" key="1">
    <citation type="submission" date="2024-02" db="EMBL/GenBank/DDBJ databases">
        <authorList>
            <person name="Vignale AGUSTIN F."/>
            <person name="Sosa J E."/>
            <person name="Modenutti C."/>
        </authorList>
    </citation>
    <scope>NUCLEOTIDE SEQUENCE [LARGE SCALE GENOMIC DNA]</scope>
</reference>
<evidence type="ECO:0000313" key="4">
    <source>
        <dbReference type="Proteomes" id="UP001642360"/>
    </source>
</evidence>
<dbReference type="Proteomes" id="UP001642360">
    <property type="component" value="Unassembled WGS sequence"/>
</dbReference>
<comment type="caution">
    <text evidence="3">The sequence shown here is derived from an EMBL/GenBank/DDBJ whole genome shotgun (WGS) entry which is preliminary data.</text>
</comment>
<feature type="domain" description="RRM" evidence="2">
    <location>
        <begin position="13"/>
        <end position="50"/>
    </location>
</feature>
<dbReference type="AlphaFoldDB" id="A0ABC8QY15"/>
<evidence type="ECO:0000313" key="3">
    <source>
        <dbReference type="EMBL" id="CAK9134727.1"/>
    </source>
</evidence>
<gene>
    <name evidence="3" type="ORF">ILEXP_LOCUS1659</name>
</gene>
<accession>A0ABC8QY15</accession>